<feature type="repeat" description="PPR" evidence="2">
    <location>
        <begin position="313"/>
        <end position="347"/>
    </location>
</feature>
<evidence type="ECO:0000256" key="2">
    <source>
        <dbReference type="PROSITE-ProRule" id="PRU00708"/>
    </source>
</evidence>
<keyword evidence="5" id="KW-1185">Reference proteome</keyword>
<evidence type="ECO:0000259" key="3">
    <source>
        <dbReference type="Pfam" id="PF13966"/>
    </source>
</evidence>
<evidence type="ECO:0000313" key="4">
    <source>
        <dbReference type="EMBL" id="KAG5598736.1"/>
    </source>
</evidence>
<evidence type="ECO:0000313" key="5">
    <source>
        <dbReference type="Proteomes" id="UP000824120"/>
    </source>
</evidence>
<dbReference type="EMBL" id="JACXVP010000006">
    <property type="protein sequence ID" value="KAG5598736.1"/>
    <property type="molecule type" value="Genomic_DNA"/>
</dbReference>
<dbReference type="PANTHER" id="PTHR47942:SF16">
    <property type="entry name" value="PENTATRICOPEPTIDE REPEAT DOMAIN CONTAINING PROTEIN-RELATED"/>
    <property type="match status" value="1"/>
</dbReference>
<dbReference type="PROSITE" id="PS51375">
    <property type="entry name" value="PPR"/>
    <property type="match status" value="7"/>
</dbReference>
<protein>
    <recommendedName>
        <fullName evidence="3">Reverse transcriptase zinc-binding domain-containing protein</fullName>
    </recommendedName>
</protein>
<feature type="repeat" description="PPR" evidence="2">
    <location>
        <begin position="170"/>
        <end position="204"/>
    </location>
</feature>
<feature type="repeat" description="PPR" evidence="2">
    <location>
        <begin position="348"/>
        <end position="382"/>
    </location>
</feature>
<dbReference type="Proteomes" id="UP000824120">
    <property type="component" value="Chromosome 6"/>
</dbReference>
<accession>A0A9J5YGH7</accession>
<dbReference type="PANTHER" id="PTHR47942">
    <property type="entry name" value="TETRATRICOPEPTIDE REPEAT (TPR)-LIKE SUPERFAMILY PROTEIN-RELATED"/>
    <property type="match status" value="1"/>
</dbReference>
<dbReference type="InterPro" id="IPR051222">
    <property type="entry name" value="PPR/CCM1_RNA-binding"/>
</dbReference>
<keyword evidence="1" id="KW-0677">Repeat</keyword>
<feature type="repeat" description="PPR" evidence="2">
    <location>
        <begin position="278"/>
        <end position="312"/>
    </location>
</feature>
<dbReference type="AlphaFoldDB" id="A0A9J5YGH7"/>
<gene>
    <name evidence="4" type="ORF">H5410_030106</name>
</gene>
<reference evidence="4 5" key="1">
    <citation type="submission" date="2020-09" db="EMBL/GenBank/DDBJ databases">
        <title>De no assembly of potato wild relative species, Solanum commersonii.</title>
        <authorList>
            <person name="Cho K."/>
        </authorList>
    </citation>
    <scope>NUCLEOTIDE SEQUENCE [LARGE SCALE GENOMIC DNA]</scope>
    <source>
        <strain evidence="4">LZ3.2</strain>
        <tissue evidence="4">Leaf</tissue>
    </source>
</reference>
<organism evidence="4 5">
    <name type="scientific">Solanum commersonii</name>
    <name type="common">Commerson's wild potato</name>
    <name type="synonym">Commerson's nightshade</name>
    <dbReference type="NCBI Taxonomy" id="4109"/>
    <lineage>
        <taxon>Eukaryota</taxon>
        <taxon>Viridiplantae</taxon>
        <taxon>Streptophyta</taxon>
        <taxon>Embryophyta</taxon>
        <taxon>Tracheophyta</taxon>
        <taxon>Spermatophyta</taxon>
        <taxon>Magnoliopsida</taxon>
        <taxon>eudicotyledons</taxon>
        <taxon>Gunneridae</taxon>
        <taxon>Pentapetalae</taxon>
        <taxon>asterids</taxon>
        <taxon>lamiids</taxon>
        <taxon>Solanales</taxon>
        <taxon>Solanaceae</taxon>
        <taxon>Solanoideae</taxon>
        <taxon>Solaneae</taxon>
        <taxon>Solanum</taxon>
    </lineage>
</organism>
<evidence type="ECO:0000256" key="1">
    <source>
        <dbReference type="ARBA" id="ARBA00022737"/>
    </source>
</evidence>
<feature type="repeat" description="PPR" evidence="2">
    <location>
        <begin position="134"/>
        <end position="168"/>
    </location>
</feature>
<feature type="repeat" description="PPR" evidence="2">
    <location>
        <begin position="207"/>
        <end position="241"/>
    </location>
</feature>
<dbReference type="Pfam" id="PF13041">
    <property type="entry name" value="PPR_2"/>
    <property type="match status" value="4"/>
</dbReference>
<dbReference type="OrthoDB" id="185373at2759"/>
<dbReference type="Pfam" id="PF13966">
    <property type="entry name" value="zf-RVT"/>
    <property type="match status" value="1"/>
</dbReference>
<comment type="caution">
    <text evidence="4">The sequence shown here is derived from an EMBL/GenBank/DDBJ whole genome shotgun (WGS) entry which is preliminary data.</text>
</comment>
<feature type="domain" description="Reverse transcriptase zinc-binding" evidence="3">
    <location>
        <begin position="496"/>
        <end position="571"/>
    </location>
</feature>
<sequence>MKRIGMSYLCNGIPFLSYFTTSLSVRPYSSAHVIGLPINFENVKCLDEAVILFTQMVTMKPLPSLVDFSKLFKTIIIMKHYSAVVSLFREMRKLGIPINEFILSNVINNFCLMNRVECAFSILPIYLKNGIPFNVVAFNTLIRGFFAENKVKNAVELFKKLVREKICEPDEVMYATVMNGLSKGGHTEKTLSLLRLMEQENTFPKPDIFIYTIVMDALCKDGNFDVAITLLNEMKQRRIHPNIVTYNSLIDGMCKLGQWEKVRNFVSEMAVNLNICPDVCTFNIMIDGLCKEGKVADAEELMKHMVRKGVEPDIITYNTIMDGYCLCGQLDEAKRTFDIMIDKCIEHDIISYNILINGYHKKNKLAEAMQLFCEISQKGLKSNIVTYTTILQEPMSLFKKLERKREVTSIAFYSVVTNGKLEEARAIFEKLSFIGLLPNVRTYTGNNRPLQFSFFVGVFSLFGVNWEFEDVKLEAISLNDQVCDSPWWKIQKDGKFIVEVCYKNLLGNMGGIHKDWPWKTVWKTIASPRVTCFTWIATPNLVLCSRCFLCASANEAVNHPLLHCTFSKQFWTMFHVIFCVQWIMPGCTKRTLSSWYEQLHLGTMSTTQLLFLPAFSGNV</sequence>
<dbReference type="Gene3D" id="1.25.40.10">
    <property type="entry name" value="Tetratricopeptide repeat domain"/>
    <property type="match status" value="4"/>
</dbReference>
<dbReference type="InterPro" id="IPR011990">
    <property type="entry name" value="TPR-like_helical_dom_sf"/>
</dbReference>
<proteinExistence type="predicted"/>
<feature type="repeat" description="PPR" evidence="2">
    <location>
        <begin position="242"/>
        <end position="277"/>
    </location>
</feature>
<dbReference type="InterPro" id="IPR026960">
    <property type="entry name" value="RVT-Znf"/>
</dbReference>
<dbReference type="NCBIfam" id="TIGR00756">
    <property type="entry name" value="PPR"/>
    <property type="match status" value="7"/>
</dbReference>
<name>A0A9J5YGH7_SOLCO</name>
<dbReference type="SUPFAM" id="SSF81901">
    <property type="entry name" value="HCP-like"/>
    <property type="match status" value="1"/>
</dbReference>
<dbReference type="InterPro" id="IPR002885">
    <property type="entry name" value="PPR_rpt"/>
</dbReference>